<dbReference type="Pfam" id="PF13456">
    <property type="entry name" value="RVT_3"/>
    <property type="match status" value="1"/>
</dbReference>
<reference evidence="2" key="1">
    <citation type="submission" date="2020-09" db="EMBL/GenBank/DDBJ databases">
        <title>Genome-Enabled Discovery of Anthraquinone Biosynthesis in Senna tora.</title>
        <authorList>
            <person name="Kang S.-H."/>
            <person name="Pandey R.P."/>
            <person name="Lee C.-M."/>
            <person name="Sim J.-S."/>
            <person name="Jeong J.-T."/>
            <person name="Choi B.-S."/>
            <person name="Jung M."/>
            <person name="Ginzburg D."/>
            <person name="Zhao K."/>
            <person name="Won S.Y."/>
            <person name="Oh T.-J."/>
            <person name="Yu Y."/>
            <person name="Kim N.-H."/>
            <person name="Lee O.R."/>
            <person name="Lee T.-H."/>
            <person name="Bashyal P."/>
            <person name="Kim T.-S."/>
            <person name="Lee W.-H."/>
            <person name="Kawkins C."/>
            <person name="Kim C.-K."/>
            <person name="Kim J.S."/>
            <person name="Ahn B.O."/>
            <person name="Rhee S.Y."/>
            <person name="Sohng J.K."/>
        </authorList>
    </citation>
    <scope>NUCLEOTIDE SEQUENCE</scope>
    <source>
        <tissue evidence="2">Leaf</tissue>
    </source>
</reference>
<dbReference type="SUPFAM" id="SSF53098">
    <property type="entry name" value="Ribonuclease H-like"/>
    <property type="match status" value="1"/>
</dbReference>
<protein>
    <submittedName>
        <fullName evidence="2">Ribonuclease H</fullName>
    </submittedName>
</protein>
<evidence type="ECO:0000259" key="1">
    <source>
        <dbReference type="Pfam" id="PF13456"/>
    </source>
</evidence>
<dbReference type="GO" id="GO:0003676">
    <property type="term" value="F:nucleic acid binding"/>
    <property type="evidence" value="ECO:0007669"/>
    <property type="project" value="InterPro"/>
</dbReference>
<dbReference type="InterPro" id="IPR044730">
    <property type="entry name" value="RNase_H-like_dom_plant"/>
</dbReference>
<organism evidence="2 3">
    <name type="scientific">Senna tora</name>
    <dbReference type="NCBI Taxonomy" id="362788"/>
    <lineage>
        <taxon>Eukaryota</taxon>
        <taxon>Viridiplantae</taxon>
        <taxon>Streptophyta</taxon>
        <taxon>Embryophyta</taxon>
        <taxon>Tracheophyta</taxon>
        <taxon>Spermatophyta</taxon>
        <taxon>Magnoliopsida</taxon>
        <taxon>eudicotyledons</taxon>
        <taxon>Gunneridae</taxon>
        <taxon>Pentapetalae</taxon>
        <taxon>rosids</taxon>
        <taxon>fabids</taxon>
        <taxon>Fabales</taxon>
        <taxon>Fabaceae</taxon>
        <taxon>Caesalpinioideae</taxon>
        <taxon>Cassia clade</taxon>
        <taxon>Senna</taxon>
    </lineage>
</organism>
<dbReference type="InterPro" id="IPR053151">
    <property type="entry name" value="RNase_H-like"/>
</dbReference>
<feature type="domain" description="RNase H type-1" evidence="1">
    <location>
        <begin position="16"/>
        <end position="103"/>
    </location>
</feature>
<keyword evidence="3" id="KW-1185">Reference proteome</keyword>
<dbReference type="PANTHER" id="PTHR47723:SF13">
    <property type="entry name" value="PUTATIVE-RELATED"/>
    <property type="match status" value="1"/>
</dbReference>
<dbReference type="CDD" id="cd06222">
    <property type="entry name" value="RNase_H_like"/>
    <property type="match status" value="1"/>
</dbReference>
<dbReference type="PANTHER" id="PTHR47723">
    <property type="entry name" value="OS05G0353850 PROTEIN"/>
    <property type="match status" value="1"/>
</dbReference>
<dbReference type="AlphaFoldDB" id="A0A835CDR2"/>
<evidence type="ECO:0000313" key="2">
    <source>
        <dbReference type="EMBL" id="KAF7838514.1"/>
    </source>
</evidence>
<gene>
    <name evidence="2" type="ORF">G2W53_006996</name>
</gene>
<dbReference type="Gene3D" id="3.30.420.10">
    <property type="entry name" value="Ribonuclease H-like superfamily/Ribonuclease H"/>
    <property type="match status" value="1"/>
</dbReference>
<evidence type="ECO:0000313" key="3">
    <source>
        <dbReference type="Proteomes" id="UP000634136"/>
    </source>
</evidence>
<accession>A0A835CDR2</accession>
<proteinExistence type="predicted"/>
<name>A0A835CDR2_9FABA</name>
<dbReference type="GO" id="GO:0004523">
    <property type="term" value="F:RNA-DNA hybrid ribonuclease activity"/>
    <property type="evidence" value="ECO:0007669"/>
    <property type="project" value="InterPro"/>
</dbReference>
<sequence length="139" mass="15886">MKGNLSLLNPCILSPPKLQEKVAELWGIITGLNLAWQKNYKKVIIETDSVFAKELSLSDGSSFNYWKPFVDNINMLRNKDWMTEIRDIPRDENRVADLLAKSALDIPFGEQVMEEAPDVCNFALYKDWEGCDLPLSFVC</sequence>
<dbReference type="OrthoDB" id="1391789at2759"/>
<dbReference type="InterPro" id="IPR036397">
    <property type="entry name" value="RNaseH_sf"/>
</dbReference>
<comment type="caution">
    <text evidence="2">The sequence shown here is derived from an EMBL/GenBank/DDBJ whole genome shotgun (WGS) entry which is preliminary data.</text>
</comment>
<dbReference type="EMBL" id="JAAIUW010000003">
    <property type="protein sequence ID" value="KAF7838514.1"/>
    <property type="molecule type" value="Genomic_DNA"/>
</dbReference>
<dbReference type="InterPro" id="IPR002156">
    <property type="entry name" value="RNaseH_domain"/>
</dbReference>
<dbReference type="Proteomes" id="UP000634136">
    <property type="component" value="Unassembled WGS sequence"/>
</dbReference>
<dbReference type="InterPro" id="IPR012337">
    <property type="entry name" value="RNaseH-like_sf"/>
</dbReference>